<dbReference type="Gene3D" id="3.30.40.10">
    <property type="entry name" value="Zinc/RING finger domain, C3HC4 (zinc finger)"/>
    <property type="match status" value="1"/>
</dbReference>
<dbReference type="InterPro" id="IPR011016">
    <property type="entry name" value="Znf_RING-CH"/>
</dbReference>
<dbReference type="InterPro" id="IPR054478">
    <property type="entry name" value="LTN1_UBC"/>
</dbReference>
<reference evidence="18 19" key="1">
    <citation type="submission" date="2013-03" db="EMBL/GenBank/DDBJ databases">
        <title>The Genome Sequence of Exophiala aquamarina CBS 119918.</title>
        <authorList>
            <consortium name="The Broad Institute Genomics Platform"/>
            <person name="Cuomo C."/>
            <person name="de Hoog S."/>
            <person name="Gorbushina A."/>
            <person name="Walker B."/>
            <person name="Young S.K."/>
            <person name="Zeng Q."/>
            <person name="Gargeya S."/>
            <person name="Fitzgerald M."/>
            <person name="Haas B."/>
            <person name="Abouelleil A."/>
            <person name="Allen A.W."/>
            <person name="Alvarado L."/>
            <person name="Arachchi H.M."/>
            <person name="Berlin A.M."/>
            <person name="Chapman S.B."/>
            <person name="Gainer-Dewar J."/>
            <person name="Goldberg J."/>
            <person name="Griggs A."/>
            <person name="Gujja S."/>
            <person name="Hansen M."/>
            <person name="Howarth C."/>
            <person name="Imamovic A."/>
            <person name="Ireland A."/>
            <person name="Larimer J."/>
            <person name="McCowan C."/>
            <person name="Murphy C."/>
            <person name="Pearson M."/>
            <person name="Poon T.W."/>
            <person name="Priest M."/>
            <person name="Roberts A."/>
            <person name="Saif S."/>
            <person name="Shea T."/>
            <person name="Sisk P."/>
            <person name="Sykes S."/>
            <person name="Wortman J."/>
            <person name="Nusbaum C."/>
            <person name="Birren B."/>
        </authorList>
    </citation>
    <scope>NUCLEOTIDE SEQUENCE [LARGE SCALE GENOMIC DNA]</scope>
    <source>
        <strain evidence="18 19">CBS 119918</strain>
    </source>
</reference>
<comment type="subunit">
    <text evidence="16">Component of the ribosome quality control complex (RQC).</text>
</comment>
<dbReference type="SUPFAM" id="SSF48371">
    <property type="entry name" value="ARM repeat"/>
    <property type="match status" value="1"/>
</dbReference>
<comment type="pathway">
    <text evidence="3 16">Protein modification; protein ubiquitination.</text>
</comment>
<evidence type="ECO:0000256" key="10">
    <source>
        <dbReference type="ARBA" id="ARBA00022737"/>
    </source>
</evidence>
<dbReference type="InterPro" id="IPR039804">
    <property type="entry name" value="RING-CH-C4HC3_LTN1"/>
</dbReference>
<dbReference type="InterPro" id="IPR054476">
    <property type="entry name" value="Ltn1_N"/>
</dbReference>
<dbReference type="PANTHER" id="PTHR12389:SF0">
    <property type="entry name" value="E3 UBIQUITIN-PROTEIN LIGASE LISTERIN"/>
    <property type="match status" value="1"/>
</dbReference>
<dbReference type="Proteomes" id="UP000027920">
    <property type="component" value="Unassembled WGS sequence"/>
</dbReference>
<evidence type="ECO:0000259" key="17">
    <source>
        <dbReference type="PROSITE" id="PS50089"/>
    </source>
</evidence>
<evidence type="ECO:0000256" key="16">
    <source>
        <dbReference type="RuleBase" id="RU367090"/>
    </source>
</evidence>
<dbReference type="EMBL" id="AMGV01000018">
    <property type="protein sequence ID" value="KEF52443.1"/>
    <property type="molecule type" value="Genomic_DNA"/>
</dbReference>
<dbReference type="InterPro" id="IPR039795">
    <property type="entry name" value="LTN1/Rkr1"/>
</dbReference>
<evidence type="ECO:0000256" key="2">
    <source>
        <dbReference type="ARBA" id="ARBA00004514"/>
    </source>
</evidence>
<dbReference type="GO" id="GO:1990116">
    <property type="term" value="P:ribosome-associated ubiquitin-dependent protein catabolic process"/>
    <property type="evidence" value="ECO:0007669"/>
    <property type="project" value="UniProtKB-UniRule"/>
</dbReference>
<evidence type="ECO:0000256" key="12">
    <source>
        <dbReference type="ARBA" id="ARBA00022786"/>
    </source>
</evidence>
<dbReference type="VEuPathDB" id="FungiDB:A1O9_11684"/>
<dbReference type="InterPro" id="IPR011989">
    <property type="entry name" value="ARM-like"/>
</dbReference>
<evidence type="ECO:0000256" key="8">
    <source>
        <dbReference type="ARBA" id="ARBA00022679"/>
    </source>
</evidence>
<dbReference type="SMART" id="SM00744">
    <property type="entry name" value="RINGv"/>
    <property type="match status" value="1"/>
</dbReference>
<dbReference type="GO" id="GO:0072344">
    <property type="term" value="P:rescue of stalled ribosome"/>
    <property type="evidence" value="ECO:0007669"/>
    <property type="project" value="UniProtKB-UniRule"/>
</dbReference>
<dbReference type="Pfam" id="PF22999">
    <property type="entry name" value="LTN1_E3_ligase_6th"/>
    <property type="match status" value="1"/>
</dbReference>
<evidence type="ECO:0000256" key="1">
    <source>
        <dbReference type="ARBA" id="ARBA00000900"/>
    </source>
</evidence>
<evidence type="ECO:0000256" key="4">
    <source>
        <dbReference type="ARBA" id="ARBA00007997"/>
    </source>
</evidence>
<evidence type="ECO:0000256" key="5">
    <source>
        <dbReference type="ARBA" id="ARBA00012483"/>
    </source>
</evidence>
<comment type="function">
    <text evidence="14">E3 ubiquitin-protein ligase component of the ribosome quality control complex (RQC), a ribosome-associated complex that mediates ubiquitination and extraction of incompletely synthesized nascent chains for proteasomal degradation. Mediates ubiquitination of proteins derived from mRNAs lacking stop codons (non-stop proteins) and other translation arrest products induced by poly-lysine sequences and tandem rare codons. Ubiquitination leads to CDC48 recruitment for extraction and degradation of the incomplete translation product. May indirectly play a role in chromatin function and transcription.</text>
</comment>
<dbReference type="InterPro" id="IPR054477">
    <property type="entry name" value="LTN1_E3_ligase_6th"/>
</dbReference>
<dbReference type="GO" id="GO:0016567">
    <property type="term" value="P:protein ubiquitination"/>
    <property type="evidence" value="ECO:0007669"/>
    <property type="project" value="UniProtKB-UniPathway"/>
</dbReference>
<evidence type="ECO:0000256" key="7">
    <source>
        <dbReference type="ARBA" id="ARBA00022490"/>
    </source>
</evidence>
<organism evidence="18 19">
    <name type="scientific">Exophiala aquamarina CBS 119918</name>
    <dbReference type="NCBI Taxonomy" id="1182545"/>
    <lineage>
        <taxon>Eukaryota</taxon>
        <taxon>Fungi</taxon>
        <taxon>Dikarya</taxon>
        <taxon>Ascomycota</taxon>
        <taxon>Pezizomycotina</taxon>
        <taxon>Eurotiomycetes</taxon>
        <taxon>Chaetothyriomycetidae</taxon>
        <taxon>Chaetothyriales</taxon>
        <taxon>Herpotrichiellaceae</taxon>
        <taxon>Exophiala</taxon>
    </lineage>
</organism>
<dbReference type="HOGENOM" id="CLU_000471_0_0_1"/>
<keyword evidence="8 16" id="KW-0808">Transferase</keyword>
<keyword evidence="10" id="KW-0677">Repeat</keyword>
<evidence type="ECO:0000313" key="19">
    <source>
        <dbReference type="Proteomes" id="UP000027920"/>
    </source>
</evidence>
<feature type="domain" description="RING-type" evidence="17">
    <location>
        <begin position="1546"/>
        <end position="1592"/>
    </location>
</feature>
<comment type="subcellular location">
    <subcellularLocation>
        <location evidence="2">Cytoplasm</location>
        <location evidence="2">Cytosol</location>
    </subcellularLocation>
</comment>
<keyword evidence="12 16" id="KW-0833">Ubl conjugation pathway</keyword>
<dbReference type="Pfam" id="PF22958">
    <property type="entry name" value="Ltn1_1st"/>
    <property type="match status" value="1"/>
</dbReference>
<dbReference type="EC" id="2.3.2.27" evidence="5 16"/>
<dbReference type="InterPro" id="IPR001841">
    <property type="entry name" value="Znf_RING"/>
</dbReference>
<dbReference type="GO" id="GO:0008270">
    <property type="term" value="F:zinc ion binding"/>
    <property type="evidence" value="ECO:0007669"/>
    <property type="project" value="UniProtKB-KW"/>
</dbReference>
<dbReference type="PROSITE" id="PS50089">
    <property type="entry name" value="ZF_RING_2"/>
    <property type="match status" value="1"/>
</dbReference>
<evidence type="ECO:0000256" key="11">
    <source>
        <dbReference type="ARBA" id="ARBA00022771"/>
    </source>
</evidence>
<comment type="caution">
    <text evidence="18">The sequence shown here is derived from an EMBL/GenBank/DDBJ whole genome shotgun (WGS) entry which is preliminary data.</text>
</comment>
<sequence length="1598" mass="175584">MSKKFKSQASSARAASAFAFGAASSPSSSFGNAFQTAPSSLSYIAEFPDLSTISDPNVVVSLRNLGKKDSTTKSKALQELQDHISSSTAIEPGLLEAWVSLYPRTSIDNSRRVRQLAHVLQGSVTAASGKRIAPHLPRVIGSWLSAAYDSDKAVARAAQESITISFPTDEKRRALWKVYKDALVEYAEDAILTQTAQTLSDERSTSLDDAETKFVRVVSTAMHMLTQTIRANLNHAAPTPQNLRQLVCNKKLWDYAHHHESTLRKGLYSLVTLSISKFTSDLDWNVISGAFIGKALHTSQLGSTTQLSEALFSLTGVRPQMWTSDYSGKTTPTKRLNQYLRGGSQHGSDKFWANTALLLPILPPQVLSPNSENGTVNVQDATLILESLRASLSNGDEPRHNLEIAWTAYMDIASWFLGQLSQVDSKDLLFKDNLLLLVLYYVSPDTDDTTWALPGPSGLKMSSRVLSVALLHGLVEVFQVTWSGIAQAIADAMKLSLPESSADFKKSQDSVVAQSQRFLRLRAFVLRDSHPDDSIQSQVMEILRQTDDSLLVIATQTLKARNGKPYGAAAFLESLTAQTKLSESTSLAEFLVEDAQTLFDSPSAEYLIAIELQSGSNLAQAISVLTSPDLTGYKANALARLLSQGSDSDLSQHGDLAQFVSQQVSRNLDEGPVQVITKAVLQNSKLKNSAISRCCFEQLLGQLSSDTDPRMQYSVLKFLSSLFTPSVVSLPTLSEALGKNLLMSLLILSDSHVAEVAELSGLLASRIKSFPAVGDSSIVVSSNELIAEQLSGHGTHLPILALVDSAQEELAKAKPGVPTTYSSLLPSNEQWSAALEPHLSGTRDLSLAITSPLQGLVFLLERDSKIQPLTLSKDADEFSLLFRLTLYVSKLLSVTTISTHLSGDQMHALYANFPLAIQLLNEKLTLDSANELWYNTTLEVADEAAAVLSQGSTLLQVWSQNETMARIWSDIIRSSSDFKPRSYIHGLAFADVISRYIARHDQRSVLASFEKDIARIHRSPDLVKSVSLLSATHEYVIGSQQGRKLLNELIVLCTELKSSDDHALIMRRLVLLNALLAGSSDALDVIPNQRVVFLMQALVRLLDSPASTFGLKAEVAKLLSPVLSATAEIYGDHWERILDWLCEVWQNENDQNSLPLLHASLRLYGRLRTLSSLEDASEDISDAWTSKKPQLEDGLKQCLESFSQSTPGINQPRRITAELLRRHIMEISPSHDPNLYLLITSTEDAVRGAAYDLLHRSIPPEQESISLELALDHRTVHLPTDLMNILTDGPNASVPNASVPNSSSNTSQQSYLLGWHLLFDHFTTASYKLREAYGTDIKAHDILPGLLTLICDICRITGGRPLDVSKFNIRTFELNPAETEKMQDQLLVVHLYYCCLLYLPSLTRSWFIDQKNRVKSPLEGWTQRYFSSLLTSAAITTVTAWVASQPQGESDAPIVVKSSTNGSEIIASITVDPESPPISLAISLPSSYPLDSPTVSSRTRVGVSEKNWQSWLRTFQIIIFSTGSIIEGLIAFRRNVQGALKGQSECAICYSIIGTDMQTPNKRCGTCRNTFHSVCLFRWFKSSNSSSCPLCRNNFNYA</sequence>
<dbReference type="OrthoDB" id="6108at2759"/>
<protein>
    <recommendedName>
        <fullName evidence="6 16">E3 ubiquitin-protein ligase listerin</fullName>
        <ecNumber evidence="5 16">2.3.2.27</ecNumber>
    </recommendedName>
    <alternativeName>
        <fullName evidence="16">RING-type E3 ubiquitin transferase listerin</fullName>
    </alternativeName>
</protein>
<dbReference type="GO" id="GO:0061630">
    <property type="term" value="F:ubiquitin protein ligase activity"/>
    <property type="evidence" value="ECO:0007669"/>
    <property type="project" value="UniProtKB-UniRule"/>
</dbReference>
<dbReference type="SMART" id="SM00184">
    <property type="entry name" value="RING"/>
    <property type="match status" value="1"/>
</dbReference>
<dbReference type="Pfam" id="PF23009">
    <property type="entry name" value="UBC_like"/>
    <property type="match status" value="1"/>
</dbReference>
<dbReference type="STRING" id="1182545.A0A072NZI3"/>
<dbReference type="PANTHER" id="PTHR12389">
    <property type="entry name" value="ZINC FINGER PROTEIN 294"/>
    <property type="match status" value="1"/>
</dbReference>
<evidence type="ECO:0000313" key="18">
    <source>
        <dbReference type="EMBL" id="KEF52443.1"/>
    </source>
</evidence>
<keyword evidence="9 16" id="KW-0479">Metal-binding</keyword>
<dbReference type="FunFam" id="3.30.40.10:FF:000038">
    <property type="entry name" value="E3 ubiquitin-protein ligase listerin"/>
    <property type="match status" value="1"/>
</dbReference>
<dbReference type="GeneID" id="25286581"/>
<comment type="function">
    <text evidence="16">E3 ubiquitin-protein ligase. Component of the ribosome quality control complex (RQC), a ribosome-associated complex that mediates ubiquitination and extraction of incompletely synthesized nascent chains for proteasomal degradation.</text>
</comment>
<comment type="similarity">
    <text evidence="4 16">Belongs to the LTN1 family.</text>
</comment>
<dbReference type="SMART" id="SM01197">
    <property type="entry name" value="FANCL_C"/>
    <property type="match status" value="1"/>
</dbReference>
<dbReference type="CDD" id="cd16491">
    <property type="entry name" value="RING-CH-C4HC3_LTN1"/>
    <property type="match status" value="1"/>
</dbReference>
<evidence type="ECO:0000256" key="15">
    <source>
        <dbReference type="PROSITE-ProRule" id="PRU00175"/>
    </source>
</evidence>
<dbReference type="Pfam" id="PF13639">
    <property type="entry name" value="zf-RING_2"/>
    <property type="match status" value="1"/>
</dbReference>
<evidence type="ECO:0000256" key="13">
    <source>
        <dbReference type="ARBA" id="ARBA00022833"/>
    </source>
</evidence>
<gene>
    <name evidence="18" type="ORF">A1O9_11684</name>
</gene>
<keyword evidence="7" id="KW-0963">Cytoplasm</keyword>
<evidence type="ECO:0000256" key="14">
    <source>
        <dbReference type="ARBA" id="ARBA00055150"/>
    </source>
</evidence>
<evidence type="ECO:0000256" key="3">
    <source>
        <dbReference type="ARBA" id="ARBA00004906"/>
    </source>
</evidence>
<proteinExistence type="inferred from homology"/>
<keyword evidence="11 15" id="KW-0863">Zinc-finger</keyword>
<dbReference type="UniPathway" id="UPA00143"/>
<keyword evidence="13 16" id="KW-0862">Zinc</keyword>
<dbReference type="GO" id="GO:0043023">
    <property type="term" value="F:ribosomal large subunit binding"/>
    <property type="evidence" value="ECO:0007669"/>
    <property type="project" value="TreeGrafter"/>
</dbReference>
<accession>A0A072NZI3</accession>
<dbReference type="Gene3D" id="1.25.10.10">
    <property type="entry name" value="Leucine-rich Repeat Variant"/>
    <property type="match status" value="1"/>
</dbReference>
<dbReference type="RefSeq" id="XP_013255033.1">
    <property type="nucleotide sequence ID" value="XM_013399579.1"/>
</dbReference>
<dbReference type="InterPro" id="IPR016024">
    <property type="entry name" value="ARM-type_fold"/>
</dbReference>
<dbReference type="SUPFAM" id="SSF57850">
    <property type="entry name" value="RING/U-box"/>
    <property type="match status" value="1"/>
</dbReference>
<name>A0A072NZI3_9EURO</name>
<evidence type="ECO:0000256" key="6">
    <source>
        <dbReference type="ARBA" id="ARBA00017157"/>
    </source>
</evidence>
<keyword evidence="19" id="KW-1185">Reference proteome</keyword>
<comment type="catalytic activity">
    <reaction evidence="1 16">
        <text>S-ubiquitinyl-[E2 ubiquitin-conjugating enzyme]-L-cysteine + [acceptor protein]-L-lysine = [E2 ubiquitin-conjugating enzyme]-L-cysteine + N(6)-ubiquitinyl-[acceptor protein]-L-lysine.</text>
        <dbReference type="EC" id="2.3.2.27"/>
    </reaction>
</comment>
<dbReference type="GO" id="GO:0005829">
    <property type="term" value="C:cytosol"/>
    <property type="evidence" value="ECO:0007669"/>
    <property type="project" value="UniProtKB-SubCell"/>
</dbReference>
<evidence type="ECO:0000256" key="9">
    <source>
        <dbReference type="ARBA" id="ARBA00022723"/>
    </source>
</evidence>
<dbReference type="GO" id="GO:1990112">
    <property type="term" value="C:RQC complex"/>
    <property type="evidence" value="ECO:0007669"/>
    <property type="project" value="UniProtKB-UniRule"/>
</dbReference>
<dbReference type="InterPro" id="IPR013083">
    <property type="entry name" value="Znf_RING/FYVE/PHD"/>
</dbReference>